<dbReference type="Pfam" id="PF00593">
    <property type="entry name" value="TonB_dep_Rec_b-barrel"/>
    <property type="match status" value="1"/>
</dbReference>
<dbReference type="OrthoDB" id="8727862at2"/>
<evidence type="ECO:0000313" key="16">
    <source>
        <dbReference type="Proteomes" id="UP000184170"/>
    </source>
</evidence>
<evidence type="ECO:0000256" key="9">
    <source>
        <dbReference type="PROSITE-ProRule" id="PRU01360"/>
    </source>
</evidence>
<evidence type="ECO:0000256" key="4">
    <source>
        <dbReference type="ARBA" id="ARBA00022692"/>
    </source>
</evidence>
<dbReference type="NCBIfam" id="TIGR01782">
    <property type="entry name" value="TonB-Xanth-Caul"/>
    <property type="match status" value="1"/>
</dbReference>
<evidence type="ECO:0000256" key="10">
    <source>
        <dbReference type="PROSITE-ProRule" id="PRU10143"/>
    </source>
</evidence>
<comment type="similarity">
    <text evidence="9 11">Belongs to the TonB-dependent receptor family.</text>
</comment>
<keyword evidence="6 10" id="KW-0798">TonB box</keyword>
<dbReference type="GO" id="GO:0009279">
    <property type="term" value="C:cell outer membrane"/>
    <property type="evidence" value="ECO:0007669"/>
    <property type="project" value="UniProtKB-SubCell"/>
</dbReference>
<evidence type="ECO:0000259" key="13">
    <source>
        <dbReference type="Pfam" id="PF00593"/>
    </source>
</evidence>
<dbReference type="InterPro" id="IPR000531">
    <property type="entry name" value="Beta-barrel_TonB"/>
</dbReference>
<evidence type="ECO:0000256" key="5">
    <source>
        <dbReference type="ARBA" id="ARBA00022729"/>
    </source>
</evidence>
<dbReference type="Pfam" id="PF07715">
    <property type="entry name" value="Plug"/>
    <property type="match status" value="1"/>
</dbReference>
<comment type="subcellular location">
    <subcellularLocation>
        <location evidence="1 9">Cell outer membrane</location>
        <topology evidence="1 9">Multi-pass membrane protein</topology>
    </subcellularLocation>
</comment>
<dbReference type="RefSeq" id="WP_073273381.1">
    <property type="nucleotide sequence ID" value="NZ_FQVA01000001.1"/>
</dbReference>
<gene>
    <name evidence="15" type="ORF">SAMN04487965_1577</name>
</gene>
<evidence type="ECO:0000259" key="14">
    <source>
        <dbReference type="Pfam" id="PF07715"/>
    </source>
</evidence>
<dbReference type="InterPro" id="IPR036942">
    <property type="entry name" value="Beta-barrel_TonB_sf"/>
</dbReference>
<feature type="short sequence motif" description="TonB box" evidence="10">
    <location>
        <begin position="43"/>
        <end position="49"/>
    </location>
</feature>
<feature type="signal peptide" evidence="12">
    <location>
        <begin position="1"/>
        <end position="29"/>
    </location>
</feature>
<dbReference type="CDD" id="cd01347">
    <property type="entry name" value="ligand_gated_channel"/>
    <property type="match status" value="1"/>
</dbReference>
<keyword evidence="7 9" id="KW-0472">Membrane</keyword>
<dbReference type="Gene3D" id="2.40.170.20">
    <property type="entry name" value="TonB-dependent receptor, beta-barrel domain"/>
    <property type="match status" value="1"/>
</dbReference>
<evidence type="ECO:0000256" key="8">
    <source>
        <dbReference type="ARBA" id="ARBA00023237"/>
    </source>
</evidence>
<keyword evidence="3 9" id="KW-1134">Transmembrane beta strand</keyword>
<keyword evidence="5 12" id="KW-0732">Signal</keyword>
<dbReference type="Gene3D" id="2.170.130.10">
    <property type="entry name" value="TonB-dependent receptor, plug domain"/>
    <property type="match status" value="1"/>
</dbReference>
<dbReference type="PROSITE" id="PS52016">
    <property type="entry name" value="TONB_DEPENDENT_REC_3"/>
    <property type="match status" value="1"/>
</dbReference>
<dbReference type="EMBL" id="FQVA01000001">
    <property type="protein sequence ID" value="SHF18648.1"/>
    <property type="molecule type" value="Genomic_DNA"/>
</dbReference>
<dbReference type="PANTHER" id="PTHR40980:SF4">
    <property type="entry name" value="TONB-DEPENDENT RECEPTOR-LIKE BETA-BARREL DOMAIN-CONTAINING PROTEIN"/>
    <property type="match status" value="1"/>
</dbReference>
<feature type="domain" description="TonB-dependent receptor-like beta-barrel" evidence="13">
    <location>
        <begin position="383"/>
        <end position="842"/>
    </location>
</feature>
<dbReference type="InterPro" id="IPR012910">
    <property type="entry name" value="Plug_dom"/>
</dbReference>
<dbReference type="PANTHER" id="PTHR40980">
    <property type="entry name" value="PLUG DOMAIN-CONTAINING PROTEIN"/>
    <property type="match status" value="1"/>
</dbReference>
<proteinExistence type="inferred from homology"/>
<keyword evidence="15" id="KW-0675">Receptor</keyword>
<name>A0A1M4ZL03_9GAMM</name>
<protein>
    <submittedName>
        <fullName evidence="15">TonB-dependent receptor</fullName>
    </submittedName>
</protein>
<dbReference type="PROSITE" id="PS00430">
    <property type="entry name" value="TONB_DEPENDENT_REC_1"/>
    <property type="match status" value="1"/>
</dbReference>
<evidence type="ECO:0000256" key="3">
    <source>
        <dbReference type="ARBA" id="ARBA00022452"/>
    </source>
</evidence>
<evidence type="ECO:0000313" key="15">
    <source>
        <dbReference type="EMBL" id="SHF18648.1"/>
    </source>
</evidence>
<keyword evidence="8 9" id="KW-0998">Cell outer membrane</keyword>
<dbReference type="InterPro" id="IPR039426">
    <property type="entry name" value="TonB-dep_rcpt-like"/>
</dbReference>
<feature type="chain" id="PRO_5012183404" evidence="12">
    <location>
        <begin position="30"/>
        <end position="874"/>
    </location>
</feature>
<dbReference type="STRING" id="494016.SAMN04487965_1577"/>
<organism evidence="15 16">
    <name type="scientific">Microbulbifer donghaiensis</name>
    <dbReference type="NCBI Taxonomy" id="494016"/>
    <lineage>
        <taxon>Bacteria</taxon>
        <taxon>Pseudomonadati</taxon>
        <taxon>Pseudomonadota</taxon>
        <taxon>Gammaproteobacteria</taxon>
        <taxon>Cellvibrionales</taxon>
        <taxon>Microbulbiferaceae</taxon>
        <taxon>Microbulbifer</taxon>
    </lineage>
</organism>
<keyword evidence="2 9" id="KW-0813">Transport</keyword>
<dbReference type="SUPFAM" id="SSF56935">
    <property type="entry name" value="Porins"/>
    <property type="match status" value="1"/>
</dbReference>
<evidence type="ECO:0000256" key="12">
    <source>
        <dbReference type="SAM" id="SignalP"/>
    </source>
</evidence>
<evidence type="ECO:0000256" key="2">
    <source>
        <dbReference type="ARBA" id="ARBA00022448"/>
    </source>
</evidence>
<dbReference type="Proteomes" id="UP000184170">
    <property type="component" value="Unassembled WGS sequence"/>
</dbReference>
<sequence length="874" mass="95912">MNSNKTNLRRLAMPLTALAAAVISVNVAAQQGEAKMERQAMETITVTAQAANASSDIDRQRKSNKVVAVQTSDAIGELPDANVTEALQRMPGVFIARDQGEGRFVGVRGIDPNLNASTINGMSLPAPETDSRAVALDVIPSDLLASLEVFKTLTPDMSADSIGGAIEIKSLNALDHDGQNFKVSAENSYSELQEENSPKLAGTFTNVFELDGGRALGVAIAASHQERKFGSENVETDGVWEEFTAADGSEAFGAAEIEQRDYTIARERTGVAANFDLRLSETSQLYLHSLYSDFSDEEERQRNSWKLDEENDDPASISANSAVWEDAALDKSLKDRFEEQEILSVIFGGEHDFDQWGLEYALGYSQAEEAEPHRRDTAFVLEGLQLGYTSAGDKPRMAVAADDLDAAMDAGNYELDELVIEDNFTEDEEVSFRIDISREIQVAGNPSELKFGLHERRREKSGDLNATTYDGFGGDYTLADFVMNRVDYGLGGFGPGINRNALNSFINANLSSFEIDETNTALDSARDYVMNEDISALYVMNSIDFERAQLVYGVRYENTDFSAEGYRVAESGEPIEGAEEVAEDVYVTAVNFERDYSKLFPSVNFKYDYTDNIVLRAAYTESLSRPSFGALNPSPAAIEYDEGELEVEAGNPSLDPYEAQNLDFSAEYYADNLGMFSVGVFHKRIDNFIVVADVASTADFTQYVGNLAVDEAEVLQPINGDTAKLTGAELAWTQGFDNGLLLRANATFTDSDARLGLGADAERSDKISLPSQADLVGNFIIGYERDALSLRLSTTFKGERLLEVDLEDAAADRYEDDHMQVDLSAKYSFQNGLQLTFSGVNLTDEPFFVHNSGYNGQYEEYGPTYVLGLTYSTF</sequence>
<evidence type="ECO:0000256" key="6">
    <source>
        <dbReference type="ARBA" id="ARBA00023077"/>
    </source>
</evidence>
<feature type="domain" description="TonB-dependent receptor plug" evidence="14">
    <location>
        <begin position="60"/>
        <end position="165"/>
    </location>
</feature>
<evidence type="ECO:0000256" key="11">
    <source>
        <dbReference type="RuleBase" id="RU003357"/>
    </source>
</evidence>
<dbReference type="AlphaFoldDB" id="A0A1M4ZL03"/>
<reference evidence="16" key="1">
    <citation type="submission" date="2016-11" db="EMBL/GenBank/DDBJ databases">
        <authorList>
            <person name="Varghese N."/>
            <person name="Submissions S."/>
        </authorList>
    </citation>
    <scope>NUCLEOTIDE SEQUENCE [LARGE SCALE GENOMIC DNA]</scope>
    <source>
        <strain evidence="16">CGMCC 1.7063</strain>
    </source>
</reference>
<keyword evidence="16" id="KW-1185">Reference proteome</keyword>
<accession>A0A1M4ZL03</accession>
<evidence type="ECO:0000256" key="7">
    <source>
        <dbReference type="ARBA" id="ARBA00023136"/>
    </source>
</evidence>
<dbReference type="InterPro" id="IPR010916">
    <property type="entry name" value="TonB_box_CS"/>
</dbReference>
<keyword evidence="4 9" id="KW-0812">Transmembrane</keyword>
<evidence type="ECO:0000256" key="1">
    <source>
        <dbReference type="ARBA" id="ARBA00004571"/>
    </source>
</evidence>
<dbReference type="InterPro" id="IPR037066">
    <property type="entry name" value="Plug_dom_sf"/>
</dbReference>
<dbReference type="InterPro" id="IPR010104">
    <property type="entry name" value="TonB_rcpt_bac"/>
</dbReference>